<name>M0M4Z6_9EURY</name>
<protein>
    <submittedName>
        <fullName evidence="2">Uncharacterized protein</fullName>
    </submittedName>
</protein>
<gene>
    <name evidence="2" type="ORF">C446_08216</name>
</gene>
<proteinExistence type="predicted"/>
<accession>M0M4Z6</accession>
<organism evidence="2 3">
    <name type="scientific">Halobiforma nitratireducens JCM 10879</name>
    <dbReference type="NCBI Taxonomy" id="1227454"/>
    <lineage>
        <taxon>Archaea</taxon>
        <taxon>Methanobacteriati</taxon>
        <taxon>Methanobacteriota</taxon>
        <taxon>Stenosarchaea group</taxon>
        <taxon>Halobacteria</taxon>
        <taxon>Halobacteriales</taxon>
        <taxon>Natrialbaceae</taxon>
        <taxon>Halobiforma</taxon>
    </lineage>
</organism>
<comment type="caution">
    <text evidence="2">The sequence shown here is derived from an EMBL/GenBank/DDBJ whole genome shotgun (WGS) entry which is preliminary data.</text>
</comment>
<feature type="region of interest" description="Disordered" evidence="1">
    <location>
        <begin position="380"/>
        <end position="432"/>
    </location>
</feature>
<evidence type="ECO:0000313" key="2">
    <source>
        <dbReference type="EMBL" id="EMA39699.1"/>
    </source>
</evidence>
<dbReference type="EMBL" id="AOMA01000079">
    <property type="protein sequence ID" value="EMA39699.1"/>
    <property type="molecule type" value="Genomic_DNA"/>
</dbReference>
<dbReference type="OrthoDB" id="191514at2157"/>
<keyword evidence="3" id="KW-1185">Reference proteome</keyword>
<evidence type="ECO:0000313" key="3">
    <source>
        <dbReference type="Proteomes" id="UP000011607"/>
    </source>
</evidence>
<feature type="compositionally biased region" description="Low complexity" evidence="1">
    <location>
        <begin position="380"/>
        <end position="392"/>
    </location>
</feature>
<sequence>MPPSSEPSDADPVTLEVSGTTLRATDIAGHTVTFDITGWDELTPTDELTTPTDVSVTGRVSKIEHDLTNVLSLDRLDGEIECSAFETDEMDCPRIEPIDDFSVTVPTGEYVCRLGKPMEVRIRFDGTATISGNGTGSLTISFAHPTAVTLGFTSFVDFPRHGLTVEPTTGGIATALSHFSSSIETTSAERVHRNYRGYPPMVDFGTETHVPEPVRDATPDTGIDFVVPDRFSSLFIAAPLAYYLGASVSTGDLVRPLLEAPEHGVEYEFDPDRFAADATALLRRVFFFDFFASLDQVDPSTITAYEALTDAGIDIDIDVDVDGDDPIAARLAAYLEAPDDSVEDVLPGWPYRVTVEPTADYARTIPHLLYDMAVIESEPTATPTATATPTPTDSSETNVVSNVGDHADPDSASDLEFDHGPHAAGEPSSAQSLLDCRRIRGTLGDAPAPDEPHAGFTALPSAYDHRLTDLERATDDRSVAVVFADETLSESDRSSIVDRYRRRTETVSPTVSRLDDPTRDDLAECFTRGVDFLHYVGECGDREIACRDGYLSVDALECNEVGIVQLDAPATVSVAEQLVRTGSIAGVARTGTGTESIERPSTTIGELLLYGHCVATASACAAAETGRQTAVVGDGAYRYAPKWYPSNLNTIRSSTDDGLEVTSVPFPVDPVGVYWNESCFDGKRLLPSPTEYKIEPAELTEFVSEINKPLYYDDRFYWMDEQWQLTYPLR</sequence>
<reference evidence="2 3" key="1">
    <citation type="journal article" date="2014" name="PLoS Genet.">
        <title>Phylogenetically driven sequencing of extremely halophilic archaea reveals strategies for static and dynamic osmo-response.</title>
        <authorList>
            <person name="Becker E.A."/>
            <person name="Seitzer P.M."/>
            <person name="Tritt A."/>
            <person name="Larsen D."/>
            <person name="Krusor M."/>
            <person name="Yao A.I."/>
            <person name="Wu D."/>
            <person name="Madern D."/>
            <person name="Eisen J.A."/>
            <person name="Darling A.E."/>
            <person name="Facciotti M.T."/>
        </authorList>
    </citation>
    <scope>NUCLEOTIDE SEQUENCE [LARGE SCALE GENOMIC DNA]</scope>
    <source>
        <strain evidence="2 3">JCM 10879</strain>
    </source>
</reference>
<dbReference type="Proteomes" id="UP000011607">
    <property type="component" value="Unassembled WGS sequence"/>
</dbReference>
<dbReference type="PATRIC" id="fig|1227454.3.peg.1654"/>
<dbReference type="eggNOG" id="arCOG06229">
    <property type="taxonomic scope" value="Archaea"/>
</dbReference>
<dbReference type="RefSeq" id="WP_006672575.1">
    <property type="nucleotide sequence ID" value="NZ_AOMA01000079.1"/>
</dbReference>
<evidence type="ECO:0000256" key="1">
    <source>
        <dbReference type="SAM" id="MobiDB-lite"/>
    </source>
</evidence>
<dbReference type="AlphaFoldDB" id="M0M4Z6"/>
<dbReference type="STRING" id="1227454.C446_08216"/>